<evidence type="ECO:0000256" key="7">
    <source>
        <dbReference type="PIRSR" id="PIRSR006118-2"/>
    </source>
</evidence>
<evidence type="ECO:0000313" key="8">
    <source>
        <dbReference type="EMBL" id="EEF58933.1"/>
    </source>
</evidence>
<comment type="subunit">
    <text evidence="3">Homotetramer.</text>
</comment>
<dbReference type="InterPro" id="IPR023214">
    <property type="entry name" value="HAD_sf"/>
</dbReference>
<dbReference type="FunFam" id="3.40.50.1000:FF:000029">
    <property type="entry name" value="3-deoxy-D-manno-octulosonate 8-phosphate phosphatase KdsC"/>
    <property type="match status" value="1"/>
</dbReference>
<dbReference type="SFLD" id="SFLDG01136">
    <property type="entry name" value="C1.6:_Phosphoserine_Phosphatas"/>
    <property type="match status" value="1"/>
</dbReference>
<dbReference type="Gene3D" id="3.40.50.1000">
    <property type="entry name" value="HAD superfamily/HAD-like"/>
    <property type="match status" value="1"/>
</dbReference>
<evidence type="ECO:0000256" key="6">
    <source>
        <dbReference type="ARBA" id="ARBA00022842"/>
    </source>
</evidence>
<evidence type="ECO:0000256" key="2">
    <source>
        <dbReference type="ARBA" id="ARBA00005893"/>
    </source>
</evidence>
<dbReference type="NCBIfam" id="TIGR01670">
    <property type="entry name" value="KdsC-phosphatas"/>
    <property type="match status" value="1"/>
</dbReference>
<keyword evidence="5" id="KW-0378">Hydrolase</keyword>
<dbReference type="PIRSF" id="PIRSF006118">
    <property type="entry name" value="KDO8-P_Ptase"/>
    <property type="match status" value="1"/>
</dbReference>
<dbReference type="STRING" id="320771.Cflav_PD2935"/>
<dbReference type="GO" id="GO:0016788">
    <property type="term" value="F:hydrolase activity, acting on ester bonds"/>
    <property type="evidence" value="ECO:0007669"/>
    <property type="project" value="InterPro"/>
</dbReference>
<comment type="cofactor">
    <cofactor evidence="1 7">
        <name>Mg(2+)</name>
        <dbReference type="ChEBI" id="CHEBI:18420"/>
    </cofactor>
</comment>
<evidence type="ECO:0000256" key="4">
    <source>
        <dbReference type="ARBA" id="ARBA00022723"/>
    </source>
</evidence>
<dbReference type="SUPFAM" id="SSF56784">
    <property type="entry name" value="HAD-like"/>
    <property type="match status" value="1"/>
</dbReference>
<name>B9XMN4_PEDPL</name>
<feature type="binding site" evidence="7">
    <location>
        <position position="22"/>
    </location>
    <ligand>
        <name>Mg(2+)</name>
        <dbReference type="ChEBI" id="CHEBI:18420"/>
    </ligand>
</feature>
<protein>
    <submittedName>
        <fullName evidence="8">3-deoxy-D-manno-octulosonate 8-phosphate phosphatase, YrbI family</fullName>
    </submittedName>
</protein>
<keyword evidence="6 7" id="KW-0460">Magnesium</keyword>
<dbReference type="PANTHER" id="PTHR21485">
    <property type="entry name" value="HAD SUPERFAMILY MEMBERS CMAS AND KDSC"/>
    <property type="match status" value="1"/>
</dbReference>
<dbReference type="AlphaFoldDB" id="B9XMN4"/>
<evidence type="ECO:0000256" key="3">
    <source>
        <dbReference type="ARBA" id="ARBA00011881"/>
    </source>
</evidence>
<keyword evidence="9" id="KW-1185">Reference proteome</keyword>
<dbReference type="EMBL" id="ABOX02000035">
    <property type="protein sequence ID" value="EEF58933.1"/>
    <property type="molecule type" value="Genomic_DNA"/>
</dbReference>
<evidence type="ECO:0000313" key="9">
    <source>
        <dbReference type="Proteomes" id="UP000003688"/>
    </source>
</evidence>
<dbReference type="SFLD" id="SFLDG01138">
    <property type="entry name" value="C1.6.2:_Deoxy-d-mannose-octulo"/>
    <property type="match status" value="1"/>
</dbReference>
<dbReference type="PANTHER" id="PTHR21485:SF3">
    <property type="entry name" value="N-ACYLNEURAMINATE CYTIDYLYLTRANSFERASE"/>
    <property type="match status" value="1"/>
</dbReference>
<accession>B9XMN4</accession>
<evidence type="ECO:0000256" key="1">
    <source>
        <dbReference type="ARBA" id="ARBA00001946"/>
    </source>
</evidence>
<organism evidence="8 9">
    <name type="scientific">Pedosphaera parvula (strain Ellin514)</name>
    <dbReference type="NCBI Taxonomy" id="320771"/>
    <lineage>
        <taxon>Bacteria</taxon>
        <taxon>Pseudomonadati</taxon>
        <taxon>Verrucomicrobiota</taxon>
        <taxon>Pedosphaerae</taxon>
        <taxon>Pedosphaerales</taxon>
        <taxon>Pedosphaeraceae</taxon>
        <taxon>Pedosphaera</taxon>
    </lineage>
</organism>
<feature type="binding site" evidence="7">
    <location>
        <position position="114"/>
    </location>
    <ligand>
        <name>Mg(2+)</name>
        <dbReference type="ChEBI" id="CHEBI:18420"/>
    </ligand>
</feature>
<dbReference type="InterPro" id="IPR010023">
    <property type="entry name" value="KdsC_fam"/>
</dbReference>
<dbReference type="SFLD" id="SFLDS00003">
    <property type="entry name" value="Haloacid_Dehalogenase"/>
    <property type="match status" value="1"/>
</dbReference>
<dbReference type="GO" id="GO:0008781">
    <property type="term" value="F:N-acylneuraminate cytidylyltransferase activity"/>
    <property type="evidence" value="ECO:0007669"/>
    <property type="project" value="TreeGrafter"/>
</dbReference>
<gene>
    <name evidence="8" type="ORF">Cflav_PD2935</name>
</gene>
<dbReference type="OrthoDB" id="9805604at2"/>
<feature type="binding site" evidence="7">
    <location>
        <position position="24"/>
    </location>
    <ligand>
        <name>substrate</name>
    </ligand>
</feature>
<comment type="caution">
    <text evidence="8">The sequence shown here is derived from an EMBL/GenBank/DDBJ whole genome shotgun (WGS) entry which is preliminary data.</text>
</comment>
<dbReference type="Pfam" id="PF08282">
    <property type="entry name" value="Hydrolase_3"/>
    <property type="match status" value="1"/>
</dbReference>
<proteinExistence type="inferred from homology"/>
<dbReference type="InterPro" id="IPR036412">
    <property type="entry name" value="HAD-like_sf"/>
</dbReference>
<keyword evidence="4 7" id="KW-0479">Metal-binding</keyword>
<evidence type="ECO:0000256" key="5">
    <source>
        <dbReference type="ARBA" id="ARBA00022801"/>
    </source>
</evidence>
<comment type="similarity">
    <text evidence="2">Belongs to the KdsC family.</text>
</comment>
<dbReference type="RefSeq" id="WP_007417073.1">
    <property type="nucleotide sequence ID" value="NZ_ABOX02000035.1"/>
</dbReference>
<dbReference type="GO" id="GO:0046872">
    <property type="term" value="F:metal ion binding"/>
    <property type="evidence" value="ECO:0007669"/>
    <property type="project" value="UniProtKB-KW"/>
</dbReference>
<dbReference type="InterPro" id="IPR050793">
    <property type="entry name" value="CMP-NeuNAc_synthase"/>
</dbReference>
<sequence>MSTPVTEALVHKLKKVKLFVCDVDGILTDGSVYIGQSQETKRFDIRDGLGIVTLRKLGFKVGWISNRPSTATTLRAEELKIDFLVQNKGGKVAEVEIILAATGLTWEEVSYMGDDIVDLGVLKRAGFAACVPEGVAEAKAAAHYITKATGGNGAVREVIELILKAQGHWDRLIADYSA</sequence>
<dbReference type="Proteomes" id="UP000003688">
    <property type="component" value="Unassembled WGS sequence"/>
</dbReference>
<reference evidence="8 9" key="1">
    <citation type="journal article" date="2011" name="J. Bacteriol.">
        <title>Genome sequence of 'Pedosphaera parvula' Ellin514, an aerobic Verrucomicrobial isolate from pasture soil.</title>
        <authorList>
            <person name="Kant R."/>
            <person name="van Passel M.W."/>
            <person name="Sangwan P."/>
            <person name="Palva A."/>
            <person name="Lucas S."/>
            <person name="Copeland A."/>
            <person name="Lapidus A."/>
            <person name="Glavina Del Rio T."/>
            <person name="Dalin E."/>
            <person name="Tice H."/>
            <person name="Bruce D."/>
            <person name="Goodwin L."/>
            <person name="Pitluck S."/>
            <person name="Chertkov O."/>
            <person name="Larimer F.W."/>
            <person name="Land M.L."/>
            <person name="Hauser L."/>
            <person name="Brettin T.S."/>
            <person name="Detter J.C."/>
            <person name="Han S."/>
            <person name="de Vos W.M."/>
            <person name="Janssen P.H."/>
            <person name="Smidt H."/>
        </authorList>
    </citation>
    <scope>NUCLEOTIDE SEQUENCE [LARGE SCALE GENOMIC DNA]</scope>
    <source>
        <strain evidence="8 9">Ellin514</strain>
    </source>
</reference>